<gene>
    <name evidence="2" type="ORF">C3K47_05035</name>
</gene>
<dbReference type="EMBL" id="PQVF01000003">
    <property type="protein sequence ID" value="POY37895.1"/>
    <property type="molecule type" value="Genomic_DNA"/>
</dbReference>
<dbReference type="GO" id="GO:0016746">
    <property type="term" value="F:acyltransferase activity"/>
    <property type="evidence" value="ECO:0007669"/>
    <property type="project" value="InterPro"/>
</dbReference>
<dbReference type="OrthoDB" id="152799at2"/>
<comment type="caution">
    <text evidence="2">The sequence shown here is derived from an EMBL/GenBank/DDBJ whole genome shotgun (WGS) entry which is preliminary data.</text>
</comment>
<dbReference type="Proteomes" id="UP000236893">
    <property type="component" value="Unassembled WGS sequence"/>
</dbReference>
<name>A0A2S5A5S5_9SPHI</name>
<evidence type="ECO:0000313" key="3">
    <source>
        <dbReference type="Proteomes" id="UP000236893"/>
    </source>
</evidence>
<dbReference type="InterPro" id="IPR002123">
    <property type="entry name" value="Plipid/glycerol_acylTrfase"/>
</dbReference>
<organism evidence="2 3">
    <name type="scientific">Solitalea longa</name>
    <dbReference type="NCBI Taxonomy" id="2079460"/>
    <lineage>
        <taxon>Bacteria</taxon>
        <taxon>Pseudomonadati</taxon>
        <taxon>Bacteroidota</taxon>
        <taxon>Sphingobacteriia</taxon>
        <taxon>Sphingobacteriales</taxon>
        <taxon>Sphingobacteriaceae</taxon>
        <taxon>Solitalea</taxon>
    </lineage>
</organism>
<feature type="domain" description="Phospholipid/glycerol acyltransferase" evidence="1">
    <location>
        <begin position="29"/>
        <end position="124"/>
    </location>
</feature>
<proteinExistence type="predicted"/>
<evidence type="ECO:0000259" key="1">
    <source>
        <dbReference type="Pfam" id="PF01553"/>
    </source>
</evidence>
<dbReference type="AlphaFoldDB" id="A0A2S5A5S5"/>
<dbReference type="RefSeq" id="WP_103788026.1">
    <property type="nucleotide sequence ID" value="NZ_PQVF01000003.1"/>
</dbReference>
<protein>
    <recommendedName>
        <fullName evidence="1">Phospholipid/glycerol acyltransferase domain-containing protein</fullName>
    </recommendedName>
</protein>
<sequence>MIKDTPNKIIKWLTAKNVERWVLRHFASIKFIGELKVEQDRSCLMLMNHYSFNDGAILHRICRTILKKELKAMVIEAQLKAFPILKYVGCFSINKKSRKMIESLNYAAELLHDPTIMLGIYPQAGLYSMHLNKVHFVSGLEYILKRTHSIPFQIFFGVTLLDYLENFKPVARVYLKEYQGGRHVDQMEEAYNQFYLECKQNQQRLYNPPERVIDKIG</sequence>
<dbReference type="SUPFAM" id="SSF69593">
    <property type="entry name" value="Glycerol-3-phosphate (1)-acyltransferase"/>
    <property type="match status" value="1"/>
</dbReference>
<accession>A0A2S5A5S5</accession>
<keyword evidence="3" id="KW-1185">Reference proteome</keyword>
<dbReference type="Pfam" id="PF01553">
    <property type="entry name" value="Acyltransferase"/>
    <property type="match status" value="1"/>
</dbReference>
<reference evidence="2 3" key="1">
    <citation type="submission" date="2018-01" db="EMBL/GenBank/DDBJ databases">
        <authorList>
            <person name="Gaut B.S."/>
            <person name="Morton B.R."/>
            <person name="Clegg M.T."/>
            <person name="Duvall M.R."/>
        </authorList>
    </citation>
    <scope>NUCLEOTIDE SEQUENCE [LARGE SCALE GENOMIC DNA]</scope>
    <source>
        <strain evidence="2 3">HR-AV</strain>
    </source>
</reference>
<evidence type="ECO:0000313" key="2">
    <source>
        <dbReference type="EMBL" id="POY37895.1"/>
    </source>
</evidence>